<evidence type="ECO:0000256" key="3">
    <source>
        <dbReference type="ARBA" id="ARBA00035112"/>
    </source>
</evidence>
<protein>
    <submittedName>
        <fullName evidence="6">Uncharacterized protein</fullName>
    </submittedName>
</protein>
<feature type="transmembrane region" description="Helical" evidence="5">
    <location>
        <begin position="36"/>
        <end position="58"/>
    </location>
</feature>
<keyword evidence="7" id="KW-1185">Reference proteome</keyword>
<dbReference type="GeneID" id="300576903"/>
<keyword evidence="2" id="KW-0560">Oxidoreductase</keyword>
<reference evidence="6 7" key="1">
    <citation type="submission" date="2018-01" db="EMBL/GenBank/DDBJ databases">
        <title>Genome characterization of the sugarcane-associated fungus Trichoderma ghanense CCMA-1212 and their application in lignocelulose bioconversion.</title>
        <authorList>
            <person name="Steindorff A.S."/>
            <person name="Mendes T.D."/>
            <person name="Vilela E.S.D."/>
            <person name="Rodrigues D.S."/>
            <person name="Formighieri E.F."/>
            <person name="Melo I.S."/>
            <person name="Favaro L.C.L."/>
        </authorList>
    </citation>
    <scope>NUCLEOTIDE SEQUENCE [LARGE SCALE GENOMIC DNA]</scope>
    <source>
        <strain evidence="6 7">CCMA-1212</strain>
    </source>
</reference>
<comment type="pathway">
    <text evidence="1">Mycotoxin biosynthesis.</text>
</comment>
<organism evidence="6 7">
    <name type="scientific">Trichoderma ghanense</name>
    <dbReference type="NCBI Taxonomy" id="65468"/>
    <lineage>
        <taxon>Eukaryota</taxon>
        <taxon>Fungi</taxon>
        <taxon>Dikarya</taxon>
        <taxon>Ascomycota</taxon>
        <taxon>Pezizomycotina</taxon>
        <taxon>Sordariomycetes</taxon>
        <taxon>Hypocreomycetidae</taxon>
        <taxon>Hypocreales</taxon>
        <taxon>Hypocreaceae</taxon>
        <taxon>Trichoderma</taxon>
    </lineage>
</organism>
<dbReference type="PANTHER" id="PTHR33365">
    <property type="entry name" value="YALI0B05434P"/>
    <property type="match status" value="1"/>
</dbReference>
<evidence type="ECO:0000256" key="1">
    <source>
        <dbReference type="ARBA" id="ARBA00004685"/>
    </source>
</evidence>
<evidence type="ECO:0000313" key="7">
    <source>
        <dbReference type="Proteomes" id="UP001642720"/>
    </source>
</evidence>
<comment type="caution">
    <text evidence="6">The sequence shown here is derived from an EMBL/GenBank/DDBJ whole genome shotgun (WGS) entry which is preliminary data.</text>
</comment>
<evidence type="ECO:0000256" key="4">
    <source>
        <dbReference type="SAM" id="MobiDB-lite"/>
    </source>
</evidence>
<proteinExistence type="inferred from homology"/>
<dbReference type="RefSeq" id="XP_073558809.1">
    <property type="nucleotide sequence ID" value="XM_073702453.1"/>
</dbReference>
<dbReference type="Proteomes" id="UP001642720">
    <property type="component" value="Unassembled WGS sequence"/>
</dbReference>
<dbReference type="Pfam" id="PF11807">
    <property type="entry name" value="UstYa"/>
    <property type="match status" value="1"/>
</dbReference>
<gene>
    <name evidence="6" type="ORF">CCMA1212_005180</name>
</gene>
<accession>A0ABY2H6L9</accession>
<keyword evidence="5" id="KW-0812">Transmembrane</keyword>
<dbReference type="PANTHER" id="PTHR33365:SF11">
    <property type="entry name" value="TAT PATHWAY SIGNAL SEQUENCE"/>
    <property type="match status" value="1"/>
</dbReference>
<evidence type="ECO:0000256" key="2">
    <source>
        <dbReference type="ARBA" id="ARBA00023002"/>
    </source>
</evidence>
<sequence>MSRRSSGSEDEDTLLGSKSEGPPLQRMEKRRANLTWIQFALVALLSSVISVAVSLIVWKAVQPKAGTREDVKFLPGLDIPPLGPIHKAFMPERVYDDPRTENGHAAWMNLFPSESQLLILMNHDTTHTEGKGYVLIKNIQAAGPVPDYVQGTSTDGTGRFSVAVFHQLHCLYLLQSDLFEALAANITEPHSHTLHCLDYLRESIICASDSTLEPFKPSFDTAAPRKGVDGYGTPHQCRDFGKLRNWAERFRYNDNQGFETYEG</sequence>
<comment type="similarity">
    <text evidence="3">Belongs to the ustYa family.</text>
</comment>
<keyword evidence="5" id="KW-0472">Membrane</keyword>
<evidence type="ECO:0000256" key="5">
    <source>
        <dbReference type="SAM" id="Phobius"/>
    </source>
</evidence>
<keyword evidence="5" id="KW-1133">Transmembrane helix</keyword>
<dbReference type="EMBL" id="PPTA01000006">
    <property type="protein sequence ID" value="TFB02608.1"/>
    <property type="molecule type" value="Genomic_DNA"/>
</dbReference>
<evidence type="ECO:0000313" key="6">
    <source>
        <dbReference type="EMBL" id="TFB02608.1"/>
    </source>
</evidence>
<name>A0ABY2H6L9_9HYPO</name>
<feature type="region of interest" description="Disordered" evidence="4">
    <location>
        <begin position="1"/>
        <end position="25"/>
    </location>
</feature>
<dbReference type="InterPro" id="IPR021765">
    <property type="entry name" value="UstYa-like"/>
</dbReference>